<dbReference type="InterPro" id="IPR032267">
    <property type="entry name" value="DUF4832"/>
</dbReference>
<dbReference type="EMBL" id="JAHZIK010000679">
    <property type="protein sequence ID" value="MBW7456840.1"/>
    <property type="molecule type" value="Genomic_DNA"/>
</dbReference>
<gene>
    <name evidence="2" type="ORF">K0U00_22660</name>
</gene>
<reference evidence="2 3" key="1">
    <citation type="submission" date="2021-07" db="EMBL/GenBank/DDBJ databases">
        <title>Paenibacillus radiodurans sp. nov., isolated from the southeastern edge of Tengger Desert.</title>
        <authorList>
            <person name="Zhang G."/>
        </authorList>
    </citation>
    <scope>NUCLEOTIDE SEQUENCE [LARGE SCALE GENOMIC DNA]</scope>
    <source>
        <strain evidence="2 3">CCM 7311</strain>
    </source>
</reference>
<feature type="non-terminal residue" evidence="2">
    <location>
        <position position="1"/>
    </location>
</feature>
<proteinExistence type="predicted"/>
<evidence type="ECO:0000313" key="3">
    <source>
        <dbReference type="Proteomes" id="UP001519887"/>
    </source>
</evidence>
<accession>A0ABS7C7D6</accession>
<evidence type="ECO:0000259" key="1">
    <source>
        <dbReference type="Pfam" id="PF16116"/>
    </source>
</evidence>
<dbReference type="Gene3D" id="3.20.20.80">
    <property type="entry name" value="Glycosidases"/>
    <property type="match status" value="1"/>
</dbReference>
<keyword evidence="3" id="KW-1185">Reference proteome</keyword>
<comment type="caution">
    <text evidence="2">The sequence shown here is derived from an EMBL/GenBank/DDBJ whole genome shotgun (WGS) entry which is preliminary data.</text>
</comment>
<dbReference type="Proteomes" id="UP001519887">
    <property type="component" value="Unassembled WGS sequence"/>
</dbReference>
<protein>
    <submittedName>
        <fullName evidence="2">DUF4832 domain-containing protein</fullName>
    </submittedName>
</protein>
<evidence type="ECO:0000313" key="2">
    <source>
        <dbReference type="EMBL" id="MBW7456840.1"/>
    </source>
</evidence>
<organism evidence="2 3">
    <name type="scientific">Paenibacillus sepulcri</name>
    <dbReference type="NCBI Taxonomy" id="359917"/>
    <lineage>
        <taxon>Bacteria</taxon>
        <taxon>Bacillati</taxon>
        <taxon>Bacillota</taxon>
        <taxon>Bacilli</taxon>
        <taxon>Bacillales</taxon>
        <taxon>Paenibacillaceae</taxon>
        <taxon>Paenibacillus</taxon>
    </lineage>
</organism>
<sequence length="905" mass="99747">LTSLYAAEDANSLVLLVTGNMAEFNDIYLDTDRSADTGYTDVGWPEFGGNWLIENGALFQSTGAGWNWAPVNDAVLEYKQKDENGIKTVEYRIPFTNIGLTGPKAFSIGFTSNDITVPDRTLLAPLVAPPIPKITVDGSSEEWSLLPVTAQGEASVSAMKAFVKDQQLYVLAQATSFDVETNVFINSDNDPDTGYLGWEFKRTGADYLIQNGKLLRSAGPGWTWEEIGQVDWKVSDTADASGFRSLEAHADLSAYPNAGKSMRVAIGVGENYAPSKSSDGEYALASGGSGAPIVIDGEASDWASIDNSVAGTGESLEAKVAQDDSKVYLLIDNDAVDTRNMFYLDTDNNAATGFRGTGWDDLGADAKIMYNKLYLYNKKNGQWNDAGPVRAEINDSYALIYFYQDQIGRKSAKPLKMGYTGKEVYHLPAAGGHSLALKEEIPVKKHNDDFVPQERFDVLDNPFMGWAGWGDTSEPLPQPHKLVYANINWRDLEPVKGTFDWVGVEQKFQFAKWRAEGDRLILRLVLDDPGNDPEMDIPQWLYDELVQAEGESGAGKWYDTPSSVVGKGFAPNYSSPLLIQEHGRVLQEWGKRYDNDPTIAFIVIGSLGHWGEFHNWPEEVSGKFPSVKVSDQYVQQYIDAFPHKKIGMRKPYPIAASNQLGLFNDVFGSKGATDTWVNWTVDGWNEIAPYVEEGEDPAAVQAASKMPDFWKHGYSGGEFYNGNPLLSLGDDTIMETLRETRASHTSWLGPSSPARYQLGEDITEGQQANIDLMHNTMGYRFVLESVAHDKKAKAGKSLGIRMKWNNKGVAPFYFEWPLALALVDSKGKLVSGSIQRVGSEDVTEWLPGRRDVNVSYTLPRNLHPGKYTLAIAILDPDTGLPGVSLAVEGARKDGWTTLDSFQATR</sequence>
<feature type="domain" description="DUF4832" evidence="1">
    <location>
        <begin position="660"/>
        <end position="881"/>
    </location>
</feature>
<name>A0ABS7C7D6_9BACL</name>
<dbReference type="Pfam" id="PF16116">
    <property type="entry name" value="DUF4832"/>
    <property type="match status" value="1"/>
</dbReference>